<protein>
    <submittedName>
        <fullName evidence="6">Monosaccharide ABC transporter substrate-binding protein, CUT2 family (TC 3.A.1.2.-)</fullName>
    </submittedName>
</protein>
<dbReference type="Gene3D" id="3.40.50.2300">
    <property type="match status" value="2"/>
</dbReference>
<feature type="signal peptide" evidence="4">
    <location>
        <begin position="1"/>
        <end position="25"/>
    </location>
</feature>
<proteinExistence type="inferred from homology"/>
<evidence type="ECO:0000259" key="5">
    <source>
        <dbReference type="Pfam" id="PF13407"/>
    </source>
</evidence>
<feature type="chain" id="PRO_5039454334" evidence="4">
    <location>
        <begin position="26"/>
        <end position="331"/>
    </location>
</feature>
<reference evidence="7" key="1">
    <citation type="submission" date="2016-06" db="EMBL/GenBank/DDBJ databases">
        <authorList>
            <person name="Varghese N."/>
        </authorList>
    </citation>
    <scope>NUCLEOTIDE SEQUENCE [LARGE SCALE GENOMIC DNA]</scope>
    <source>
        <strain evidence="7">DSM 45344</strain>
    </source>
</reference>
<dbReference type="AlphaFoldDB" id="A0A1C3MY22"/>
<evidence type="ECO:0000313" key="7">
    <source>
        <dbReference type="Proteomes" id="UP000199393"/>
    </source>
</evidence>
<dbReference type="EMBL" id="LT598496">
    <property type="protein sequence ID" value="SBV25230.1"/>
    <property type="molecule type" value="Genomic_DNA"/>
</dbReference>
<comment type="similarity">
    <text evidence="2">Belongs to the bacterial solute-binding protein 2 family.</text>
</comment>
<dbReference type="PANTHER" id="PTHR46847">
    <property type="entry name" value="D-ALLOSE-BINDING PERIPLASMIC PROTEIN-RELATED"/>
    <property type="match status" value="1"/>
</dbReference>
<dbReference type="PANTHER" id="PTHR46847:SF3">
    <property type="entry name" value="GALACTOFURANOSE-BINDING PROTEIN YTFQ"/>
    <property type="match status" value="1"/>
</dbReference>
<evidence type="ECO:0000256" key="3">
    <source>
        <dbReference type="ARBA" id="ARBA00022729"/>
    </source>
</evidence>
<dbReference type="STRING" id="307121.GA0070620_0701"/>
<sequence>MRTRRTARVITSLFATVLLAGAVTACGNSDTGGGSGGDSDKIVLGFSQVGAESGWRTANTTSIKEAAAAAGIELKFDDAQQKQENQIKAIRNFIQQKVDVIAFSPVVESGWDTVLKEAKDAGIPVILTDRAVDSPDKTLYKTFLGSDFVKEGRLAGEWLVEQTKSATGPVNIVELQGTTGSAPANDRKEGFASAIAANPNLKIIASQSGDFKRADGKQVMEQFLKANPKIDVLFAHNDDMGLGALEAITAAGKTPGKDITIITVDAVKDGMQALADGKFNFIAECSPLLGPQLMELVKKVHAGEEVPARIETEETTFTQEQAKEALPNRKY</sequence>
<evidence type="ECO:0000256" key="2">
    <source>
        <dbReference type="ARBA" id="ARBA00007639"/>
    </source>
</evidence>
<dbReference type="GO" id="GO:0030313">
    <property type="term" value="C:cell envelope"/>
    <property type="evidence" value="ECO:0007669"/>
    <property type="project" value="UniProtKB-SubCell"/>
</dbReference>
<keyword evidence="3 4" id="KW-0732">Signal</keyword>
<dbReference type="InterPro" id="IPR028082">
    <property type="entry name" value="Peripla_BP_I"/>
</dbReference>
<evidence type="ECO:0000313" key="6">
    <source>
        <dbReference type="EMBL" id="SBV25230.1"/>
    </source>
</evidence>
<evidence type="ECO:0000256" key="4">
    <source>
        <dbReference type="SAM" id="SignalP"/>
    </source>
</evidence>
<dbReference type="Proteomes" id="UP000199393">
    <property type="component" value="Chromosome I"/>
</dbReference>
<dbReference type="PATRIC" id="fig|307121.4.peg.719"/>
<gene>
    <name evidence="6" type="ORF">GA0070620_0701</name>
</gene>
<dbReference type="InterPro" id="IPR025997">
    <property type="entry name" value="SBP_2_dom"/>
</dbReference>
<dbReference type="GO" id="GO:0030246">
    <property type="term" value="F:carbohydrate binding"/>
    <property type="evidence" value="ECO:0007669"/>
    <property type="project" value="UniProtKB-ARBA"/>
</dbReference>
<dbReference type="SUPFAM" id="SSF53822">
    <property type="entry name" value="Periplasmic binding protein-like I"/>
    <property type="match status" value="1"/>
</dbReference>
<organism evidence="6 7">
    <name type="scientific">Micromonospora krabiensis</name>
    <dbReference type="NCBI Taxonomy" id="307121"/>
    <lineage>
        <taxon>Bacteria</taxon>
        <taxon>Bacillati</taxon>
        <taxon>Actinomycetota</taxon>
        <taxon>Actinomycetes</taxon>
        <taxon>Micromonosporales</taxon>
        <taxon>Micromonosporaceae</taxon>
        <taxon>Micromonospora</taxon>
    </lineage>
</organism>
<dbReference type="PROSITE" id="PS51257">
    <property type="entry name" value="PROKAR_LIPOPROTEIN"/>
    <property type="match status" value="1"/>
</dbReference>
<dbReference type="OrthoDB" id="9813037at2"/>
<evidence type="ECO:0000256" key="1">
    <source>
        <dbReference type="ARBA" id="ARBA00004196"/>
    </source>
</evidence>
<accession>A0A1C3MY22</accession>
<keyword evidence="7" id="KW-1185">Reference proteome</keyword>
<dbReference type="Pfam" id="PF13407">
    <property type="entry name" value="Peripla_BP_4"/>
    <property type="match status" value="1"/>
</dbReference>
<name>A0A1C3MY22_9ACTN</name>
<dbReference type="RefSeq" id="WP_091588535.1">
    <property type="nucleotide sequence ID" value="NZ_JBHRWG010000007.1"/>
</dbReference>
<feature type="domain" description="Periplasmic binding protein" evidence="5">
    <location>
        <begin position="46"/>
        <end position="304"/>
    </location>
</feature>
<comment type="subcellular location">
    <subcellularLocation>
        <location evidence="1">Cell envelope</location>
    </subcellularLocation>
</comment>
<dbReference type="CDD" id="cd06309">
    <property type="entry name" value="PBP1_galactofuranose_YtfQ-like"/>
    <property type="match status" value="1"/>
</dbReference>